<reference evidence="3 4" key="1">
    <citation type="submission" date="2023-04" db="EMBL/GenBank/DDBJ databases">
        <title>Forest soil microbial communities from Buena Vista Peninsula, Colon Province, Panama.</title>
        <authorList>
            <person name="Bouskill N."/>
        </authorList>
    </citation>
    <scope>NUCLEOTIDE SEQUENCE [LARGE SCALE GENOMIC DNA]</scope>
    <source>
        <strain evidence="3 4">CFH S0262</strain>
    </source>
</reference>
<accession>A0ABT6MGA2</accession>
<name>A0ABT6MGA2_9NOCA</name>
<dbReference type="PANTHER" id="PTHR30204:SF93">
    <property type="entry name" value="HTH MERR-TYPE DOMAIN-CONTAINING PROTEIN"/>
    <property type="match status" value="1"/>
</dbReference>
<dbReference type="Proteomes" id="UP001160334">
    <property type="component" value="Unassembled WGS sequence"/>
</dbReference>
<dbReference type="Pfam" id="PF13411">
    <property type="entry name" value="MerR_1"/>
    <property type="match status" value="1"/>
</dbReference>
<dbReference type="PROSITE" id="PS50937">
    <property type="entry name" value="HTH_MERR_2"/>
    <property type="match status" value="2"/>
</dbReference>
<keyword evidence="1 3" id="KW-0238">DNA-binding</keyword>
<dbReference type="EMBL" id="JARXVC010000013">
    <property type="protein sequence ID" value="MDH6283312.1"/>
    <property type="molecule type" value="Genomic_DNA"/>
</dbReference>
<feature type="domain" description="HTH merR-type" evidence="2">
    <location>
        <begin position="121"/>
        <end position="185"/>
    </location>
</feature>
<keyword evidence="4" id="KW-1185">Reference proteome</keyword>
<organism evidence="3 4">
    <name type="scientific">Prescottella agglutinans</name>
    <dbReference type="NCBI Taxonomy" id="1644129"/>
    <lineage>
        <taxon>Bacteria</taxon>
        <taxon>Bacillati</taxon>
        <taxon>Actinomycetota</taxon>
        <taxon>Actinomycetes</taxon>
        <taxon>Mycobacteriales</taxon>
        <taxon>Nocardiaceae</taxon>
        <taxon>Prescottella</taxon>
    </lineage>
</organism>
<dbReference type="PROSITE" id="PS00552">
    <property type="entry name" value="HTH_MERR_1"/>
    <property type="match status" value="1"/>
</dbReference>
<dbReference type="SMART" id="SM00422">
    <property type="entry name" value="HTH_MERR"/>
    <property type="match status" value="2"/>
</dbReference>
<dbReference type="SUPFAM" id="SSF46955">
    <property type="entry name" value="Putative DNA-binding domain"/>
    <property type="match status" value="2"/>
</dbReference>
<dbReference type="InterPro" id="IPR009061">
    <property type="entry name" value="DNA-bd_dom_put_sf"/>
</dbReference>
<dbReference type="InterPro" id="IPR000551">
    <property type="entry name" value="MerR-type_HTH_dom"/>
</dbReference>
<proteinExistence type="predicted"/>
<evidence type="ECO:0000313" key="4">
    <source>
        <dbReference type="Proteomes" id="UP001160334"/>
    </source>
</evidence>
<feature type="domain" description="HTH merR-type" evidence="2">
    <location>
        <begin position="1"/>
        <end position="47"/>
    </location>
</feature>
<sequence length="231" mass="25392">MRPVDLARAVAVSQQAVRNYEEAGILPPATRLANGYRRYSELHLAALEAFVALVAAIGHGPAREIMVAFNMGETTQGLEALDRAHTQLLHDRETVRMLDDALSEARQDPRPSMGSVPLSAGELARRLGVTTTALRGWERAGVLSPMRDTSGHRRYGRQDVHDAELAHLLRRANYRLDQIAAVIRETRTAGSSVEAQRAVRAWAQRINQNSRSLLTASAALSAYLNHQESQG</sequence>
<dbReference type="InterPro" id="IPR047057">
    <property type="entry name" value="MerR_fam"/>
</dbReference>
<evidence type="ECO:0000259" key="2">
    <source>
        <dbReference type="PROSITE" id="PS50937"/>
    </source>
</evidence>
<dbReference type="RefSeq" id="WP_280762585.1">
    <property type="nucleotide sequence ID" value="NZ_JARXVC010000013.1"/>
</dbReference>
<dbReference type="Gene3D" id="1.10.1660.10">
    <property type="match status" value="2"/>
</dbReference>
<comment type="caution">
    <text evidence="3">The sequence shown here is derived from an EMBL/GenBank/DDBJ whole genome shotgun (WGS) entry which is preliminary data.</text>
</comment>
<dbReference type="GO" id="GO:0003677">
    <property type="term" value="F:DNA binding"/>
    <property type="evidence" value="ECO:0007669"/>
    <property type="project" value="UniProtKB-KW"/>
</dbReference>
<evidence type="ECO:0000256" key="1">
    <source>
        <dbReference type="ARBA" id="ARBA00023125"/>
    </source>
</evidence>
<evidence type="ECO:0000313" key="3">
    <source>
        <dbReference type="EMBL" id="MDH6283312.1"/>
    </source>
</evidence>
<dbReference type="PANTHER" id="PTHR30204">
    <property type="entry name" value="REDOX-CYCLING DRUG-SENSING TRANSCRIPTIONAL ACTIVATOR SOXR"/>
    <property type="match status" value="1"/>
</dbReference>
<protein>
    <submittedName>
        <fullName evidence="3">DNA-binding transcriptional MerR regulator</fullName>
    </submittedName>
</protein>
<dbReference type="Pfam" id="PF00376">
    <property type="entry name" value="MerR"/>
    <property type="match status" value="1"/>
</dbReference>
<gene>
    <name evidence="3" type="ORF">M2280_004555</name>
</gene>